<sequence length="84" mass="9396">MGMILTGHFRKTILTMVVDGGNEFCRGDGNRLRGRAYGIAYLCCSARRPIRRGETYPQGEQLCGRVCVLSACRCNWLAAIRRAK</sequence>
<organism evidence="1 2">
    <name type="scientific">Elysia marginata</name>
    <dbReference type="NCBI Taxonomy" id="1093978"/>
    <lineage>
        <taxon>Eukaryota</taxon>
        <taxon>Metazoa</taxon>
        <taxon>Spiralia</taxon>
        <taxon>Lophotrochozoa</taxon>
        <taxon>Mollusca</taxon>
        <taxon>Gastropoda</taxon>
        <taxon>Heterobranchia</taxon>
        <taxon>Euthyneura</taxon>
        <taxon>Panpulmonata</taxon>
        <taxon>Sacoglossa</taxon>
        <taxon>Placobranchoidea</taxon>
        <taxon>Plakobranchidae</taxon>
        <taxon>Elysia</taxon>
    </lineage>
</organism>
<keyword evidence="2" id="KW-1185">Reference proteome</keyword>
<accession>A0AAV4III1</accession>
<evidence type="ECO:0000313" key="1">
    <source>
        <dbReference type="EMBL" id="GFS09463.1"/>
    </source>
</evidence>
<dbReference type="AlphaFoldDB" id="A0AAV4III1"/>
<protein>
    <submittedName>
        <fullName evidence="1">Uncharacterized protein</fullName>
    </submittedName>
</protein>
<proteinExistence type="predicted"/>
<gene>
    <name evidence="1" type="ORF">ElyMa_001299100</name>
</gene>
<dbReference type="Proteomes" id="UP000762676">
    <property type="component" value="Unassembled WGS sequence"/>
</dbReference>
<name>A0AAV4III1_9GAST</name>
<comment type="caution">
    <text evidence="1">The sequence shown here is derived from an EMBL/GenBank/DDBJ whole genome shotgun (WGS) entry which is preliminary data.</text>
</comment>
<evidence type="ECO:0000313" key="2">
    <source>
        <dbReference type="Proteomes" id="UP000762676"/>
    </source>
</evidence>
<dbReference type="EMBL" id="BMAT01002576">
    <property type="protein sequence ID" value="GFS09463.1"/>
    <property type="molecule type" value="Genomic_DNA"/>
</dbReference>
<reference evidence="1 2" key="1">
    <citation type="journal article" date="2021" name="Elife">
        <title>Chloroplast acquisition without the gene transfer in kleptoplastic sea slugs, Plakobranchus ocellatus.</title>
        <authorList>
            <person name="Maeda T."/>
            <person name="Takahashi S."/>
            <person name="Yoshida T."/>
            <person name="Shimamura S."/>
            <person name="Takaki Y."/>
            <person name="Nagai Y."/>
            <person name="Toyoda A."/>
            <person name="Suzuki Y."/>
            <person name="Arimoto A."/>
            <person name="Ishii H."/>
            <person name="Satoh N."/>
            <person name="Nishiyama T."/>
            <person name="Hasebe M."/>
            <person name="Maruyama T."/>
            <person name="Minagawa J."/>
            <person name="Obokata J."/>
            <person name="Shigenobu S."/>
        </authorList>
    </citation>
    <scope>NUCLEOTIDE SEQUENCE [LARGE SCALE GENOMIC DNA]</scope>
</reference>